<sequence>MIFDVIVALIFVGALFNGYKNGLLTTILRTAFFIAGGVAAMYFVVKYDQSGWLIVAIIFGAYAAAWVGTQLAKTLKLTLIRGPLRLIDSALGAVLEVGKYVLLFYVIGTILLWAPWSAGQNAVSESEFYLQVNKHAPGVIADIRREVEKALSNPRL</sequence>
<name>A0A249KII0_9ACTN</name>
<dbReference type="Pfam" id="PF02674">
    <property type="entry name" value="Colicin_V"/>
    <property type="match status" value="1"/>
</dbReference>
<protein>
    <submittedName>
        <fullName evidence="6">Putative colicin V production protein</fullName>
    </submittedName>
</protein>
<dbReference type="RefSeq" id="WP_095674052.1">
    <property type="nucleotide sequence ID" value="NZ_CP016773.1"/>
</dbReference>
<dbReference type="EMBL" id="CP016773">
    <property type="protein sequence ID" value="ASY16489.1"/>
    <property type="molecule type" value="Genomic_DNA"/>
</dbReference>
<feature type="transmembrane region" description="Helical" evidence="5">
    <location>
        <begin position="51"/>
        <end position="69"/>
    </location>
</feature>
<accession>A0A249KII0</accession>
<reference evidence="6 7" key="1">
    <citation type="submission" date="2016-07" db="EMBL/GenBank/DDBJ databases">
        <title>High microdiversification within the ubiquitous acI lineage of Actinobacteria.</title>
        <authorList>
            <person name="Neuenschwander S.M."/>
            <person name="Salcher M."/>
            <person name="Ghai R."/>
            <person name="Pernthaler J."/>
        </authorList>
    </citation>
    <scope>NUCLEOTIDE SEQUENCE [LARGE SCALE GENOMIC DNA]</scope>
    <source>
        <strain evidence="6">MMS-IA-56</strain>
    </source>
</reference>
<evidence type="ECO:0000256" key="5">
    <source>
        <dbReference type="SAM" id="Phobius"/>
    </source>
</evidence>
<evidence type="ECO:0000313" key="7">
    <source>
        <dbReference type="Proteomes" id="UP000217215"/>
    </source>
</evidence>
<proteinExistence type="predicted"/>
<dbReference type="AlphaFoldDB" id="A0A249KII0"/>
<keyword evidence="4 5" id="KW-0472">Membrane</keyword>
<gene>
    <name evidence="6" type="ORF">A1sIA56_06325</name>
</gene>
<evidence type="ECO:0000313" key="6">
    <source>
        <dbReference type="EMBL" id="ASY16489.1"/>
    </source>
</evidence>
<feature type="transmembrane region" description="Helical" evidence="5">
    <location>
        <begin position="90"/>
        <end position="114"/>
    </location>
</feature>
<dbReference type="OrthoDB" id="5186509at2"/>
<evidence type="ECO:0000256" key="1">
    <source>
        <dbReference type="ARBA" id="ARBA00004141"/>
    </source>
</evidence>
<feature type="transmembrane region" description="Helical" evidence="5">
    <location>
        <begin position="26"/>
        <end position="45"/>
    </location>
</feature>
<dbReference type="GO" id="GO:0009403">
    <property type="term" value="P:toxin biosynthetic process"/>
    <property type="evidence" value="ECO:0007669"/>
    <property type="project" value="InterPro"/>
</dbReference>
<keyword evidence="3 5" id="KW-1133">Transmembrane helix</keyword>
<dbReference type="Proteomes" id="UP000217215">
    <property type="component" value="Chromosome"/>
</dbReference>
<keyword evidence="2 5" id="KW-0812">Transmembrane</keyword>
<evidence type="ECO:0000256" key="4">
    <source>
        <dbReference type="ARBA" id="ARBA00023136"/>
    </source>
</evidence>
<dbReference type="GO" id="GO:0016020">
    <property type="term" value="C:membrane"/>
    <property type="evidence" value="ECO:0007669"/>
    <property type="project" value="UniProtKB-SubCell"/>
</dbReference>
<comment type="subcellular location">
    <subcellularLocation>
        <location evidence="1">Membrane</location>
        <topology evidence="1">Multi-pass membrane protein</topology>
    </subcellularLocation>
</comment>
<dbReference type="KEGG" id="psuf:A1sIA56_06325"/>
<evidence type="ECO:0000256" key="2">
    <source>
        <dbReference type="ARBA" id="ARBA00022692"/>
    </source>
</evidence>
<evidence type="ECO:0000256" key="3">
    <source>
        <dbReference type="ARBA" id="ARBA00022989"/>
    </source>
</evidence>
<dbReference type="InterPro" id="IPR003825">
    <property type="entry name" value="Colicin-V_CvpA"/>
</dbReference>
<keyword evidence="7" id="KW-1185">Reference proteome</keyword>
<organism evidence="6 7">
    <name type="scientific">Candidatus Planktophila sulfonica</name>
    <dbReference type="NCBI Taxonomy" id="1884904"/>
    <lineage>
        <taxon>Bacteria</taxon>
        <taxon>Bacillati</taxon>
        <taxon>Actinomycetota</taxon>
        <taxon>Actinomycetes</taxon>
        <taxon>Candidatus Nanopelagicales</taxon>
        <taxon>Candidatus Nanopelagicaceae</taxon>
        <taxon>Candidatus Planktophila</taxon>
    </lineage>
</organism>